<dbReference type="PANTHER" id="PTHR28629:SF4">
    <property type="entry name" value="TRIOKINASE_FMN CYCLASE"/>
    <property type="match status" value="1"/>
</dbReference>
<evidence type="ECO:0000259" key="4">
    <source>
        <dbReference type="PROSITE" id="PS51481"/>
    </source>
</evidence>
<dbReference type="EMBL" id="CARXXK010000004">
    <property type="protein sequence ID" value="CAI6366566.1"/>
    <property type="molecule type" value="Genomic_DNA"/>
</dbReference>
<comment type="caution">
    <text evidence="5">The sequence shown here is derived from an EMBL/GenBank/DDBJ whole genome shotgun (WGS) entry which is preliminary data.</text>
</comment>
<feature type="region of interest" description="Disordered" evidence="3">
    <location>
        <begin position="1"/>
        <end position="86"/>
    </location>
</feature>
<accession>A0AAV0XGC2</accession>
<keyword evidence="6" id="KW-1185">Reference proteome</keyword>
<evidence type="ECO:0000313" key="5">
    <source>
        <dbReference type="EMBL" id="CAI6366566.1"/>
    </source>
</evidence>
<dbReference type="Pfam" id="PF02733">
    <property type="entry name" value="Dak1"/>
    <property type="match status" value="1"/>
</dbReference>
<evidence type="ECO:0000256" key="2">
    <source>
        <dbReference type="ARBA" id="ARBA00048898"/>
    </source>
</evidence>
<comment type="catalytic activity">
    <reaction evidence="1">
        <text>D-glyceraldehyde + ATP = D-glyceraldehyde 3-phosphate + ADP + H(+)</text>
        <dbReference type="Rhea" id="RHEA:13941"/>
        <dbReference type="ChEBI" id="CHEBI:15378"/>
        <dbReference type="ChEBI" id="CHEBI:17378"/>
        <dbReference type="ChEBI" id="CHEBI:30616"/>
        <dbReference type="ChEBI" id="CHEBI:59776"/>
        <dbReference type="ChEBI" id="CHEBI:456216"/>
        <dbReference type="EC" id="2.7.1.28"/>
    </reaction>
</comment>
<evidence type="ECO:0000256" key="3">
    <source>
        <dbReference type="SAM" id="MobiDB-lite"/>
    </source>
</evidence>
<protein>
    <recommendedName>
        <fullName evidence="4">DhaK domain-containing protein</fullName>
    </recommendedName>
</protein>
<name>A0AAV0XGC2_9HEMI</name>
<evidence type="ECO:0000256" key="1">
    <source>
        <dbReference type="ARBA" id="ARBA00047974"/>
    </source>
</evidence>
<feature type="domain" description="DhaK" evidence="4">
    <location>
        <begin position="115"/>
        <end position="327"/>
    </location>
</feature>
<dbReference type="AlphaFoldDB" id="A0AAV0XGC2"/>
<dbReference type="GO" id="GO:0004371">
    <property type="term" value="F:glycerone kinase activity"/>
    <property type="evidence" value="ECO:0007669"/>
    <property type="project" value="UniProtKB-EC"/>
</dbReference>
<gene>
    <name evidence="5" type="ORF">MEUPH1_LOCUS21139</name>
</gene>
<dbReference type="Proteomes" id="UP001160148">
    <property type="component" value="Unassembled WGS sequence"/>
</dbReference>
<dbReference type="GO" id="GO:0005829">
    <property type="term" value="C:cytosol"/>
    <property type="evidence" value="ECO:0007669"/>
    <property type="project" value="TreeGrafter"/>
</dbReference>
<reference evidence="5 6" key="1">
    <citation type="submission" date="2023-01" db="EMBL/GenBank/DDBJ databases">
        <authorList>
            <person name="Whitehead M."/>
        </authorList>
    </citation>
    <scope>NUCLEOTIDE SEQUENCE [LARGE SCALE GENOMIC DNA]</scope>
</reference>
<dbReference type="SUPFAM" id="SSF82549">
    <property type="entry name" value="DAK1/DegV-like"/>
    <property type="match status" value="1"/>
</dbReference>
<dbReference type="GO" id="GO:0019563">
    <property type="term" value="P:glycerol catabolic process"/>
    <property type="evidence" value="ECO:0007669"/>
    <property type="project" value="TreeGrafter"/>
</dbReference>
<proteinExistence type="predicted"/>
<dbReference type="Gene3D" id="3.40.50.10440">
    <property type="entry name" value="Dihydroxyacetone kinase, domain 1"/>
    <property type="match status" value="1"/>
</dbReference>
<dbReference type="GO" id="GO:0050354">
    <property type="term" value="F:triokinase activity"/>
    <property type="evidence" value="ECO:0007669"/>
    <property type="project" value="UniProtKB-EC"/>
</dbReference>
<evidence type="ECO:0000313" key="6">
    <source>
        <dbReference type="Proteomes" id="UP001160148"/>
    </source>
</evidence>
<dbReference type="PANTHER" id="PTHR28629">
    <property type="entry name" value="TRIOKINASE/FMN CYCLASE"/>
    <property type="match status" value="1"/>
</dbReference>
<sequence>MTHRTVEDMSVLNSELSTDEHSLIQDPGSEYQNSAYGSGYESVEDPGPAGRGSTKYRTSGQRSMKNHDSAIGQDSIKNHDSAVGQDSIKNHDSAVDQDSTEYHGSVDQDLVEGNDQSLATTACLEGLVRTDGHGRQLVLLDGNTVYWRGHQSMPSGKGRVKVMAGHRGGHYPTFARYVGAGMLDAAVAGLDPGRHPNAGQVLTAIRELDDRCGVLVLVASETAAILNYGIAAQKARTQGINVKLLAVGDDLIRSRSTDGGRRRGSAGIVLICKIAGALAAGGHTLTKIFAVCQRLSMDRVATVNAVISSRKRTLFEDTSTEYNYFIT</sequence>
<comment type="catalytic activity">
    <reaction evidence="2">
        <text>dihydroxyacetone + ATP = dihydroxyacetone phosphate + ADP + H(+)</text>
        <dbReference type="Rhea" id="RHEA:15773"/>
        <dbReference type="ChEBI" id="CHEBI:15378"/>
        <dbReference type="ChEBI" id="CHEBI:16016"/>
        <dbReference type="ChEBI" id="CHEBI:30616"/>
        <dbReference type="ChEBI" id="CHEBI:57642"/>
        <dbReference type="ChEBI" id="CHEBI:456216"/>
        <dbReference type="EC" id="2.7.1.29"/>
    </reaction>
</comment>
<organism evidence="5 6">
    <name type="scientific">Macrosiphum euphorbiae</name>
    <name type="common">potato aphid</name>
    <dbReference type="NCBI Taxonomy" id="13131"/>
    <lineage>
        <taxon>Eukaryota</taxon>
        <taxon>Metazoa</taxon>
        <taxon>Ecdysozoa</taxon>
        <taxon>Arthropoda</taxon>
        <taxon>Hexapoda</taxon>
        <taxon>Insecta</taxon>
        <taxon>Pterygota</taxon>
        <taxon>Neoptera</taxon>
        <taxon>Paraneoptera</taxon>
        <taxon>Hemiptera</taxon>
        <taxon>Sternorrhyncha</taxon>
        <taxon>Aphidomorpha</taxon>
        <taxon>Aphidoidea</taxon>
        <taxon>Aphididae</taxon>
        <taxon>Macrosiphini</taxon>
        <taxon>Macrosiphum</taxon>
    </lineage>
</organism>
<dbReference type="InterPro" id="IPR050861">
    <property type="entry name" value="Dihydroxyacetone_Kinase"/>
</dbReference>
<dbReference type="InterPro" id="IPR004006">
    <property type="entry name" value="DhaK_dom"/>
</dbReference>
<dbReference type="PROSITE" id="PS51481">
    <property type="entry name" value="DHAK"/>
    <property type="match status" value="1"/>
</dbReference>